<dbReference type="AlphaFoldDB" id="A0A538THW1"/>
<gene>
    <name evidence="1" type="ORF">E6K78_10875</name>
</gene>
<evidence type="ECO:0000313" key="1">
    <source>
        <dbReference type="EMBL" id="TMQ63212.1"/>
    </source>
</evidence>
<protein>
    <recommendedName>
        <fullName evidence="3">S9 family peptidase</fullName>
    </recommendedName>
</protein>
<evidence type="ECO:0008006" key="3">
    <source>
        <dbReference type="Google" id="ProtNLM"/>
    </source>
</evidence>
<sequence>MTVLVLLALLGRPDALRAAGTYERVYLDPRRNLHAVSTSGQDVTLTSWGRYFDPKLSTDGKTIGVLVRIHPREDAELAHELLIYRDRRVVRRIQADGWVRAWGFWNGGQQVAIYSGGLHFAGIYVLYDLSTGDVRGMSQDPVSDASPAWVRALVP</sequence>
<proteinExistence type="predicted"/>
<dbReference type="EMBL" id="VBOY01000114">
    <property type="protein sequence ID" value="TMQ63212.1"/>
    <property type="molecule type" value="Genomic_DNA"/>
</dbReference>
<accession>A0A538THW1</accession>
<reference evidence="1 2" key="1">
    <citation type="journal article" date="2019" name="Nat. Microbiol.">
        <title>Mediterranean grassland soil C-N compound turnover is dependent on rainfall and depth, and is mediated by genomically divergent microorganisms.</title>
        <authorList>
            <person name="Diamond S."/>
            <person name="Andeer P.F."/>
            <person name="Li Z."/>
            <person name="Crits-Christoph A."/>
            <person name="Burstein D."/>
            <person name="Anantharaman K."/>
            <person name="Lane K.R."/>
            <person name="Thomas B.C."/>
            <person name="Pan C."/>
            <person name="Northen T.R."/>
            <person name="Banfield J.F."/>
        </authorList>
    </citation>
    <scope>NUCLEOTIDE SEQUENCE [LARGE SCALE GENOMIC DNA]</scope>
    <source>
        <strain evidence="1">WS_8</strain>
    </source>
</reference>
<organism evidence="1 2">
    <name type="scientific">Eiseniibacteriota bacterium</name>
    <dbReference type="NCBI Taxonomy" id="2212470"/>
    <lineage>
        <taxon>Bacteria</taxon>
        <taxon>Candidatus Eiseniibacteriota</taxon>
    </lineage>
</organism>
<comment type="caution">
    <text evidence="1">The sequence shown here is derived from an EMBL/GenBank/DDBJ whole genome shotgun (WGS) entry which is preliminary data.</text>
</comment>
<dbReference type="Proteomes" id="UP000316609">
    <property type="component" value="Unassembled WGS sequence"/>
</dbReference>
<name>A0A538THW1_UNCEI</name>
<evidence type="ECO:0000313" key="2">
    <source>
        <dbReference type="Proteomes" id="UP000316609"/>
    </source>
</evidence>